<dbReference type="PANTHER" id="PTHR48098:SF3">
    <property type="entry name" value="IRON(III) ENTEROBACTIN ESTERASE"/>
    <property type="match status" value="1"/>
</dbReference>
<dbReference type="Pfam" id="PF00756">
    <property type="entry name" value="Esterase"/>
    <property type="match status" value="1"/>
</dbReference>
<name>A0A380TFW1_9ZZZZ</name>
<reference evidence="2" key="1">
    <citation type="submission" date="2018-07" db="EMBL/GenBank/DDBJ databases">
        <authorList>
            <person name="Quirk P.G."/>
            <person name="Krulwich T.A."/>
        </authorList>
    </citation>
    <scope>NUCLEOTIDE SEQUENCE</scope>
</reference>
<gene>
    <name evidence="1" type="ORF">DF3PB_1980005</name>
    <name evidence="2" type="ORF">DF3PB_3930003</name>
</gene>
<dbReference type="Gene3D" id="3.40.50.1820">
    <property type="entry name" value="alpha/beta hydrolase"/>
    <property type="match status" value="1"/>
</dbReference>
<dbReference type="EMBL" id="UIDG01000327">
    <property type="protein sequence ID" value="SUS07176.1"/>
    <property type="molecule type" value="Genomic_DNA"/>
</dbReference>
<dbReference type="InterPro" id="IPR000801">
    <property type="entry name" value="Esterase-like"/>
</dbReference>
<evidence type="ECO:0000313" key="1">
    <source>
        <dbReference type="EMBL" id="SUS05520.1"/>
    </source>
</evidence>
<accession>A0A380TFW1</accession>
<dbReference type="EMBL" id="UIDG01000110">
    <property type="protein sequence ID" value="SUS05520.1"/>
    <property type="molecule type" value="Genomic_DNA"/>
</dbReference>
<dbReference type="PANTHER" id="PTHR48098">
    <property type="entry name" value="ENTEROCHELIN ESTERASE-RELATED"/>
    <property type="match status" value="1"/>
</dbReference>
<organism evidence="2">
    <name type="scientific">metagenome</name>
    <dbReference type="NCBI Taxonomy" id="256318"/>
    <lineage>
        <taxon>unclassified sequences</taxon>
        <taxon>metagenomes</taxon>
    </lineage>
</organism>
<proteinExistence type="predicted"/>
<dbReference type="AlphaFoldDB" id="A0A380TFW1"/>
<sequence>MKREYHKWYCQDLGRDMETLVFGHAGARVLVFPTRVGRFYDYENMGMVGAVAQHVEAGWLQLYCVDSIDGETFYCNWCHPRDRILRHMAYERYILNEVLPLSQSLNANPFVIAHGCSFGAYHAINIALRHPHRFGRVVAFSGRYDLTTAPDGFRDLFDGYYDQDVYFNMPNHYMANMTNGVLDQIRQIDIKLVVGEHDPFLDDNRRLSQILWDKGIWHQFKIWHGRAHGYRRWREMAPWFL</sequence>
<dbReference type="InterPro" id="IPR050583">
    <property type="entry name" value="Mycobacterial_A85_antigen"/>
</dbReference>
<evidence type="ECO:0000313" key="2">
    <source>
        <dbReference type="EMBL" id="SUS07176.1"/>
    </source>
</evidence>
<dbReference type="InterPro" id="IPR029058">
    <property type="entry name" value="AB_hydrolase_fold"/>
</dbReference>
<dbReference type="SUPFAM" id="SSF53474">
    <property type="entry name" value="alpha/beta-Hydrolases"/>
    <property type="match status" value="1"/>
</dbReference>
<protein>
    <submittedName>
        <fullName evidence="2">Esterase</fullName>
    </submittedName>
</protein>